<dbReference type="AlphaFoldDB" id="A0AA38ZB30"/>
<accession>A0AA38ZB30</accession>
<dbReference type="PANTHER" id="PTHR45878">
    <property type="entry name" value="ZINC FINGER PROTEIN WIP2"/>
    <property type="match status" value="1"/>
</dbReference>
<proteinExistence type="inferred from homology"/>
<keyword evidence="8" id="KW-0539">Nucleus</keyword>
<name>A0AA38ZB30_VITRO</name>
<evidence type="ECO:0000259" key="12">
    <source>
        <dbReference type="PROSITE" id="PS50157"/>
    </source>
</evidence>
<keyword evidence="4 10" id="KW-0863">Zinc-finger</keyword>
<dbReference type="Proteomes" id="UP001168098">
    <property type="component" value="Unassembled WGS sequence"/>
</dbReference>
<evidence type="ECO:0000256" key="5">
    <source>
        <dbReference type="ARBA" id="ARBA00022833"/>
    </source>
</evidence>
<dbReference type="GO" id="GO:0003700">
    <property type="term" value="F:DNA-binding transcription factor activity"/>
    <property type="evidence" value="ECO:0007669"/>
    <property type="project" value="InterPro"/>
</dbReference>
<evidence type="ECO:0000313" key="14">
    <source>
        <dbReference type="Proteomes" id="UP001168098"/>
    </source>
</evidence>
<dbReference type="Pfam" id="PF23115">
    <property type="entry name" value="zf-C2H2_STOP2_3rd"/>
    <property type="match status" value="1"/>
</dbReference>
<reference evidence="13 14" key="1">
    <citation type="journal article" date="2023" name="BMC Biotechnol.">
        <title>Vitis rotundifolia cv Carlos genome sequencing.</title>
        <authorList>
            <person name="Huff M."/>
            <person name="Hulse-Kemp A."/>
            <person name="Scheffler B."/>
            <person name="Youngblood R."/>
            <person name="Simpson S."/>
            <person name="Babiker E."/>
            <person name="Staton M."/>
        </authorList>
    </citation>
    <scope>NUCLEOTIDE SEQUENCE [LARGE SCALE GENOMIC DNA]</scope>
    <source>
        <tissue evidence="13">Leaf</tissue>
    </source>
</reference>
<evidence type="ECO:0000256" key="2">
    <source>
        <dbReference type="ARBA" id="ARBA00022723"/>
    </source>
</evidence>
<feature type="domain" description="C2H2-type" evidence="12">
    <location>
        <begin position="179"/>
        <end position="206"/>
    </location>
</feature>
<dbReference type="InterPro" id="IPR043584">
    <property type="entry name" value="WIP1/2/3/4/5/6"/>
</dbReference>
<evidence type="ECO:0000256" key="1">
    <source>
        <dbReference type="ARBA" id="ARBA00004123"/>
    </source>
</evidence>
<keyword evidence="2" id="KW-0479">Metal-binding</keyword>
<feature type="compositionally biased region" description="Acidic residues" evidence="11">
    <location>
        <begin position="78"/>
        <end position="88"/>
    </location>
</feature>
<evidence type="ECO:0000256" key="10">
    <source>
        <dbReference type="PROSITE-ProRule" id="PRU00042"/>
    </source>
</evidence>
<keyword evidence="7" id="KW-0804">Transcription</keyword>
<evidence type="ECO:0000256" key="6">
    <source>
        <dbReference type="ARBA" id="ARBA00023015"/>
    </source>
</evidence>
<dbReference type="InterPro" id="IPR013087">
    <property type="entry name" value="Znf_C2H2_type"/>
</dbReference>
<evidence type="ECO:0000313" key="13">
    <source>
        <dbReference type="EMBL" id="KAJ9685728.1"/>
    </source>
</evidence>
<dbReference type="FunFam" id="3.30.160.60:FF:000523">
    <property type="entry name" value="Zinc finger protein WIP2"/>
    <property type="match status" value="1"/>
</dbReference>
<evidence type="ECO:0000256" key="9">
    <source>
        <dbReference type="ARBA" id="ARBA00023452"/>
    </source>
</evidence>
<comment type="caution">
    <text evidence="13">The sequence shown here is derived from an EMBL/GenBank/DDBJ whole genome shotgun (WGS) entry which is preliminary data.</text>
</comment>
<organism evidence="13 14">
    <name type="scientific">Vitis rotundifolia</name>
    <name type="common">Muscadine grape</name>
    <dbReference type="NCBI Taxonomy" id="103349"/>
    <lineage>
        <taxon>Eukaryota</taxon>
        <taxon>Viridiplantae</taxon>
        <taxon>Streptophyta</taxon>
        <taxon>Embryophyta</taxon>
        <taxon>Tracheophyta</taxon>
        <taxon>Spermatophyta</taxon>
        <taxon>Magnoliopsida</taxon>
        <taxon>eudicotyledons</taxon>
        <taxon>Gunneridae</taxon>
        <taxon>Pentapetalae</taxon>
        <taxon>rosids</taxon>
        <taxon>Vitales</taxon>
        <taxon>Vitaceae</taxon>
        <taxon>Viteae</taxon>
        <taxon>Vitis</taxon>
    </lineage>
</organism>
<dbReference type="EMBL" id="JARBHA010000013">
    <property type="protein sequence ID" value="KAJ9685728.1"/>
    <property type="molecule type" value="Genomic_DNA"/>
</dbReference>
<dbReference type="GO" id="GO:0005634">
    <property type="term" value="C:nucleus"/>
    <property type="evidence" value="ECO:0007669"/>
    <property type="project" value="UniProtKB-SubCell"/>
</dbReference>
<protein>
    <recommendedName>
        <fullName evidence="12">C2H2-type domain-containing protein</fullName>
    </recommendedName>
</protein>
<evidence type="ECO:0000256" key="8">
    <source>
        <dbReference type="ARBA" id="ARBA00023242"/>
    </source>
</evidence>
<feature type="region of interest" description="Disordered" evidence="11">
    <location>
        <begin position="61"/>
        <end position="108"/>
    </location>
</feature>
<dbReference type="PROSITE" id="PS50157">
    <property type="entry name" value="ZINC_FINGER_C2H2_2"/>
    <property type="match status" value="1"/>
</dbReference>
<evidence type="ECO:0000256" key="3">
    <source>
        <dbReference type="ARBA" id="ARBA00022737"/>
    </source>
</evidence>
<dbReference type="PANTHER" id="PTHR45878:SF1">
    <property type="entry name" value="ZINC FINGER PROTEIN WIP2"/>
    <property type="match status" value="1"/>
</dbReference>
<dbReference type="InterPro" id="IPR059161">
    <property type="entry name" value="Znf-C2H2_STOP1/2_3rd"/>
</dbReference>
<keyword evidence="3" id="KW-0677">Repeat</keyword>
<gene>
    <name evidence="13" type="ORF">PVL29_017672</name>
</gene>
<keyword evidence="14" id="KW-1185">Reference proteome</keyword>
<evidence type="ECO:0000256" key="11">
    <source>
        <dbReference type="SAM" id="MobiDB-lite"/>
    </source>
</evidence>
<dbReference type="GO" id="GO:0008270">
    <property type="term" value="F:zinc ion binding"/>
    <property type="evidence" value="ECO:0007669"/>
    <property type="project" value="UniProtKB-KW"/>
</dbReference>
<comment type="subcellular location">
    <subcellularLocation>
        <location evidence="1">Nucleus</location>
    </subcellularLocation>
</comment>
<keyword evidence="5" id="KW-0862">Zinc</keyword>
<dbReference type="InterPro" id="IPR055187">
    <property type="entry name" value="C2CH-3rd_BIRD-IDD"/>
</dbReference>
<feature type="region of interest" description="Disordered" evidence="11">
    <location>
        <begin position="326"/>
        <end position="345"/>
    </location>
</feature>
<comment type="similarity">
    <text evidence="9">Belongs to the WIP C2H2-type zinc-finger protein family.</text>
</comment>
<dbReference type="Pfam" id="PF22995">
    <property type="entry name" value="C2CH-3rd_BIRD-IDD"/>
    <property type="match status" value="1"/>
</dbReference>
<dbReference type="PROSITE" id="PS00028">
    <property type="entry name" value="ZINC_FINGER_C2H2_1"/>
    <property type="match status" value="1"/>
</dbReference>
<evidence type="ECO:0000256" key="4">
    <source>
        <dbReference type="ARBA" id="ARBA00022771"/>
    </source>
</evidence>
<keyword evidence="6" id="KW-0805">Transcription regulation</keyword>
<evidence type="ECO:0000256" key="7">
    <source>
        <dbReference type="ARBA" id="ARBA00023163"/>
    </source>
</evidence>
<sequence length="476" mass="53842">MTDPHCNFFKGWFNFMPLQPHFPPSISPYPAYACNNLYSQSQTPPPSPPLKEALPLLSLSPINRRQDEPQVLPCSSAMEEEEKEEEEEDKIKTRDKAQSLFSTSASDGDDKRTVTVALHIGLSSPCPDLVASSLPSSTEMSIDQDQGILGVSGCPFNRVNNGQYWIPTPSQILIGPTQFSCAVCCKTFNRYNNLQMHMWGHGSQYRKGPESLRGTQPTAMLKLPCYCCSPGCKHNIDHPRSRPLKDFRTLQTHYKRKHGIKHFLCRKCNKPFAVKGDWRTHEKNCGKVWYCICGSDFKHKRSLKDHIKAFGRGHAAIGTDFFDQEEDDPASEIEHDGEPSPSVLFSMPPSTVKIKVCSNTHERKPNTTQIQAEKRCLRCKTLYLDKDNSPTACSFHGHTTGEKGLFAFAPPHQGIDGEWSDRSGVIVYKWNEKNNRPNTGSTNWKKRWSCCAEYDENAPPCRQGWHVSYDDGFTLY</sequence>